<evidence type="ECO:0000313" key="1">
    <source>
        <dbReference type="EMBL" id="CCA24690.1"/>
    </source>
</evidence>
<organism evidence="1">
    <name type="scientific">Albugo laibachii Nc14</name>
    <dbReference type="NCBI Taxonomy" id="890382"/>
    <lineage>
        <taxon>Eukaryota</taxon>
        <taxon>Sar</taxon>
        <taxon>Stramenopiles</taxon>
        <taxon>Oomycota</taxon>
        <taxon>Peronosporomycetes</taxon>
        <taxon>Albuginales</taxon>
        <taxon>Albuginaceae</taxon>
        <taxon>Albugo</taxon>
    </lineage>
</organism>
<reference evidence="1" key="2">
    <citation type="submission" date="2011-02" db="EMBL/GenBank/DDBJ databases">
        <authorList>
            <person name="MacLean D."/>
        </authorList>
    </citation>
    <scope>NUCLEOTIDE SEQUENCE</scope>
</reference>
<dbReference type="EMBL" id="FR824298">
    <property type="protein sequence ID" value="CCA24690.1"/>
    <property type="molecule type" value="Genomic_DNA"/>
</dbReference>
<protein>
    <submittedName>
        <fullName evidence="1">AlNc14C253G9678 protein</fullName>
    </submittedName>
</protein>
<accession>F0WTJ9</accession>
<gene>
    <name evidence="1" type="primary">AlNc14C253G9678</name>
    <name evidence="1" type="ORF">ALNC14_108340</name>
</gene>
<reference evidence="1" key="1">
    <citation type="journal article" date="2011" name="PLoS Biol.">
        <title>Gene gain and loss during evolution of obligate parasitism in the white rust pathogen of Arabidopsis thaliana.</title>
        <authorList>
            <person name="Kemen E."/>
            <person name="Gardiner A."/>
            <person name="Schultz-Larsen T."/>
            <person name="Kemen A.C."/>
            <person name="Balmuth A.L."/>
            <person name="Robert-Seilaniantz A."/>
            <person name="Bailey K."/>
            <person name="Holub E."/>
            <person name="Studholme D.J."/>
            <person name="Maclean D."/>
            <person name="Jones J.D."/>
        </authorList>
    </citation>
    <scope>NUCLEOTIDE SEQUENCE</scope>
</reference>
<name>F0WTJ9_9STRA</name>
<proteinExistence type="predicted"/>
<sequence length="121" mass="13883">MSIVVLRFFCLRTGSGGRVRIAFWTVATTLGKRTSQDALPKSTFTPPDRLLNDGAATLADDCFERLEHGHVKRLKEKFTDSEKQLPIKSYYEEEYNDKKVLQNLTIFTFVEELSKIKMTGF</sequence>
<dbReference type="HOGENOM" id="CLU_2042396_0_0_1"/>
<dbReference type="AlphaFoldDB" id="F0WTJ9"/>